<organism evidence="2">
    <name type="scientific">Drosophila grimshawi</name>
    <name type="common">Hawaiian fruit fly</name>
    <name type="synonym">Idiomyia grimshawi</name>
    <dbReference type="NCBI Taxonomy" id="7222"/>
    <lineage>
        <taxon>Eukaryota</taxon>
        <taxon>Metazoa</taxon>
        <taxon>Ecdysozoa</taxon>
        <taxon>Arthropoda</taxon>
        <taxon>Hexapoda</taxon>
        <taxon>Insecta</taxon>
        <taxon>Pterygota</taxon>
        <taxon>Neoptera</taxon>
        <taxon>Endopterygota</taxon>
        <taxon>Diptera</taxon>
        <taxon>Brachycera</taxon>
        <taxon>Muscomorpha</taxon>
        <taxon>Ephydroidea</taxon>
        <taxon>Drosophilidae</taxon>
        <taxon>Drosophila</taxon>
        <taxon>Hawaiian Drosophila</taxon>
    </lineage>
</organism>
<gene>
    <name evidence="1" type="primary">Dgri\GH25301</name>
    <name evidence="1" type="ORF">Dgri_GH25301</name>
</gene>
<name>B4K4C3_DROGR</name>
<evidence type="ECO:0000313" key="2">
    <source>
        <dbReference type="Proteomes" id="UP000001070"/>
    </source>
</evidence>
<reference evidence="1 2" key="1">
    <citation type="journal article" date="2007" name="Nature">
        <title>Evolution of genes and genomes on the Drosophila phylogeny.</title>
        <authorList>
            <consortium name="Drosophila 12 Genomes Consortium"/>
            <person name="Clark A.G."/>
            <person name="Eisen M.B."/>
            <person name="Smith D.R."/>
            <person name="Bergman C.M."/>
            <person name="Oliver B."/>
            <person name="Markow T.A."/>
            <person name="Kaufman T.C."/>
            <person name="Kellis M."/>
            <person name="Gelbart W."/>
            <person name="Iyer V.N."/>
            <person name="Pollard D.A."/>
            <person name="Sackton T.B."/>
            <person name="Larracuente A.M."/>
            <person name="Singh N.D."/>
            <person name="Abad J.P."/>
            <person name="Abt D.N."/>
            <person name="Adryan B."/>
            <person name="Aguade M."/>
            <person name="Akashi H."/>
            <person name="Anderson W.W."/>
            <person name="Aquadro C.F."/>
            <person name="Ardell D.H."/>
            <person name="Arguello R."/>
            <person name="Artieri C.G."/>
            <person name="Barbash D.A."/>
            <person name="Barker D."/>
            <person name="Barsanti P."/>
            <person name="Batterham P."/>
            <person name="Batzoglou S."/>
            <person name="Begun D."/>
            <person name="Bhutkar A."/>
            <person name="Blanco E."/>
            <person name="Bosak S.A."/>
            <person name="Bradley R.K."/>
            <person name="Brand A.D."/>
            <person name="Brent M.R."/>
            <person name="Brooks A.N."/>
            <person name="Brown R.H."/>
            <person name="Butlin R.K."/>
            <person name="Caggese C."/>
            <person name="Calvi B.R."/>
            <person name="Bernardo de Carvalho A."/>
            <person name="Caspi A."/>
            <person name="Castrezana S."/>
            <person name="Celniker S.E."/>
            <person name="Chang J.L."/>
            <person name="Chapple C."/>
            <person name="Chatterji S."/>
            <person name="Chinwalla A."/>
            <person name="Civetta A."/>
            <person name="Clifton S.W."/>
            <person name="Comeron J.M."/>
            <person name="Costello J.C."/>
            <person name="Coyne J.A."/>
            <person name="Daub J."/>
            <person name="David R.G."/>
            <person name="Delcher A.L."/>
            <person name="Delehaunty K."/>
            <person name="Do C.B."/>
            <person name="Ebling H."/>
            <person name="Edwards K."/>
            <person name="Eickbush T."/>
            <person name="Evans J.D."/>
            <person name="Filipski A."/>
            <person name="Findeiss S."/>
            <person name="Freyhult E."/>
            <person name="Fulton L."/>
            <person name="Fulton R."/>
            <person name="Garcia A.C."/>
            <person name="Gardiner A."/>
            <person name="Garfield D.A."/>
            <person name="Garvin B.E."/>
            <person name="Gibson G."/>
            <person name="Gilbert D."/>
            <person name="Gnerre S."/>
            <person name="Godfrey J."/>
            <person name="Good R."/>
            <person name="Gotea V."/>
            <person name="Gravely B."/>
            <person name="Greenberg A.J."/>
            <person name="Griffiths-Jones S."/>
            <person name="Gross S."/>
            <person name="Guigo R."/>
            <person name="Gustafson E.A."/>
            <person name="Haerty W."/>
            <person name="Hahn M.W."/>
            <person name="Halligan D.L."/>
            <person name="Halpern A.L."/>
            <person name="Halter G.M."/>
            <person name="Han M.V."/>
            <person name="Heger A."/>
            <person name="Hillier L."/>
            <person name="Hinrichs A.S."/>
            <person name="Holmes I."/>
            <person name="Hoskins R.A."/>
            <person name="Hubisz M.J."/>
            <person name="Hultmark D."/>
            <person name="Huntley M.A."/>
            <person name="Jaffe D.B."/>
            <person name="Jagadeeshan S."/>
            <person name="Jeck W.R."/>
            <person name="Johnson J."/>
            <person name="Jones C.D."/>
            <person name="Jordan W.C."/>
            <person name="Karpen G.H."/>
            <person name="Kataoka E."/>
            <person name="Keightley P.D."/>
            <person name="Kheradpour P."/>
            <person name="Kirkness E.F."/>
            <person name="Koerich L.B."/>
            <person name="Kristiansen K."/>
            <person name="Kudrna D."/>
            <person name="Kulathinal R.J."/>
            <person name="Kumar S."/>
            <person name="Kwok R."/>
            <person name="Lander E."/>
            <person name="Langley C.H."/>
            <person name="Lapoint R."/>
            <person name="Lazzaro B.P."/>
            <person name="Lee S.J."/>
            <person name="Levesque L."/>
            <person name="Li R."/>
            <person name="Lin C.F."/>
            <person name="Lin M.F."/>
            <person name="Lindblad-Toh K."/>
            <person name="Llopart A."/>
            <person name="Long M."/>
            <person name="Low L."/>
            <person name="Lozovsky E."/>
            <person name="Lu J."/>
            <person name="Luo M."/>
            <person name="Machado C.A."/>
            <person name="Makalowski W."/>
            <person name="Marzo M."/>
            <person name="Matsuda M."/>
            <person name="Matzkin L."/>
            <person name="McAllister B."/>
            <person name="McBride C.S."/>
            <person name="McKernan B."/>
            <person name="McKernan K."/>
            <person name="Mendez-Lago M."/>
            <person name="Minx P."/>
            <person name="Mollenhauer M.U."/>
            <person name="Montooth K."/>
            <person name="Mount S.M."/>
            <person name="Mu X."/>
            <person name="Myers E."/>
            <person name="Negre B."/>
            <person name="Newfeld S."/>
            <person name="Nielsen R."/>
            <person name="Noor M.A."/>
            <person name="O'Grady P."/>
            <person name="Pachter L."/>
            <person name="Papaceit M."/>
            <person name="Parisi M.J."/>
            <person name="Parisi M."/>
            <person name="Parts L."/>
            <person name="Pedersen J.S."/>
            <person name="Pesole G."/>
            <person name="Phillippy A.M."/>
            <person name="Ponting C.P."/>
            <person name="Pop M."/>
            <person name="Porcelli D."/>
            <person name="Powell J.R."/>
            <person name="Prohaska S."/>
            <person name="Pruitt K."/>
            <person name="Puig M."/>
            <person name="Quesneville H."/>
            <person name="Ram K.R."/>
            <person name="Rand D."/>
            <person name="Rasmussen M.D."/>
            <person name="Reed L.K."/>
            <person name="Reenan R."/>
            <person name="Reily A."/>
            <person name="Remington K.A."/>
            <person name="Rieger T.T."/>
            <person name="Ritchie M.G."/>
            <person name="Robin C."/>
            <person name="Rogers Y.H."/>
            <person name="Rohde C."/>
            <person name="Rozas J."/>
            <person name="Rubenfield M.J."/>
            <person name="Ruiz A."/>
            <person name="Russo S."/>
            <person name="Salzberg S.L."/>
            <person name="Sanchez-Gracia A."/>
            <person name="Saranga D.J."/>
            <person name="Sato H."/>
            <person name="Schaeffer S.W."/>
            <person name="Schatz M.C."/>
            <person name="Schlenke T."/>
            <person name="Schwartz R."/>
            <person name="Segarra C."/>
            <person name="Singh R.S."/>
            <person name="Sirot L."/>
            <person name="Sirota M."/>
            <person name="Sisneros N.B."/>
            <person name="Smith C.D."/>
            <person name="Smith T.F."/>
            <person name="Spieth J."/>
            <person name="Stage D.E."/>
            <person name="Stark A."/>
            <person name="Stephan W."/>
            <person name="Strausberg R.L."/>
            <person name="Strempel S."/>
            <person name="Sturgill D."/>
            <person name="Sutton G."/>
            <person name="Sutton G.G."/>
            <person name="Tao W."/>
            <person name="Teichmann S."/>
            <person name="Tobari Y.N."/>
            <person name="Tomimura Y."/>
            <person name="Tsolas J.M."/>
            <person name="Valente V.L."/>
            <person name="Venter E."/>
            <person name="Venter J.C."/>
            <person name="Vicario S."/>
            <person name="Vieira F.G."/>
            <person name="Vilella A.J."/>
            <person name="Villasante A."/>
            <person name="Walenz B."/>
            <person name="Wang J."/>
            <person name="Wasserman M."/>
            <person name="Watts T."/>
            <person name="Wilson D."/>
            <person name="Wilson R.K."/>
            <person name="Wing R.A."/>
            <person name="Wolfner M.F."/>
            <person name="Wong A."/>
            <person name="Wong G.K."/>
            <person name="Wu C.I."/>
            <person name="Wu G."/>
            <person name="Yamamoto D."/>
            <person name="Yang H.P."/>
            <person name="Yang S.P."/>
            <person name="Yorke J.A."/>
            <person name="Yoshida K."/>
            <person name="Zdobnov E."/>
            <person name="Zhang P."/>
            <person name="Zhang Y."/>
            <person name="Zimin A.V."/>
            <person name="Baldwin J."/>
            <person name="Abdouelleil A."/>
            <person name="Abdulkadir J."/>
            <person name="Abebe A."/>
            <person name="Abera B."/>
            <person name="Abreu J."/>
            <person name="Acer S.C."/>
            <person name="Aftuck L."/>
            <person name="Alexander A."/>
            <person name="An P."/>
            <person name="Anderson E."/>
            <person name="Anderson S."/>
            <person name="Arachi H."/>
            <person name="Azer M."/>
            <person name="Bachantsang P."/>
            <person name="Barry A."/>
            <person name="Bayul T."/>
            <person name="Berlin A."/>
            <person name="Bessette D."/>
            <person name="Bloom T."/>
            <person name="Blye J."/>
            <person name="Boguslavskiy L."/>
            <person name="Bonnet C."/>
            <person name="Boukhgalter B."/>
            <person name="Bourzgui I."/>
            <person name="Brown A."/>
            <person name="Cahill P."/>
            <person name="Channer S."/>
            <person name="Cheshatsang Y."/>
            <person name="Chuda L."/>
            <person name="Citroen M."/>
            <person name="Collymore A."/>
            <person name="Cooke P."/>
            <person name="Costello M."/>
            <person name="D'Aco K."/>
            <person name="Daza R."/>
            <person name="De Haan G."/>
            <person name="DeGray S."/>
            <person name="DeMaso C."/>
            <person name="Dhargay N."/>
            <person name="Dooley K."/>
            <person name="Dooley E."/>
            <person name="Doricent M."/>
            <person name="Dorje P."/>
            <person name="Dorjee K."/>
            <person name="Dupes A."/>
            <person name="Elong R."/>
            <person name="Falk J."/>
            <person name="Farina A."/>
            <person name="Faro S."/>
            <person name="Ferguson D."/>
            <person name="Fisher S."/>
            <person name="Foley C.D."/>
            <person name="Franke A."/>
            <person name="Friedrich D."/>
            <person name="Gadbois L."/>
            <person name="Gearin G."/>
            <person name="Gearin C.R."/>
            <person name="Giannoukos G."/>
            <person name="Goode T."/>
            <person name="Graham J."/>
            <person name="Grandbois E."/>
            <person name="Grewal S."/>
            <person name="Gyaltsen K."/>
            <person name="Hafez N."/>
            <person name="Hagos B."/>
            <person name="Hall J."/>
            <person name="Henson C."/>
            <person name="Hollinger A."/>
            <person name="Honan T."/>
            <person name="Huard M.D."/>
            <person name="Hughes L."/>
            <person name="Hurhula B."/>
            <person name="Husby M.E."/>
            <person name="Kamat A."/>
            <person name="Kanga B."/>
            <person name="Kashin S."/>
            <person name="Khazanovich D."/>
            <person name="Kisner P."/>
            <person name="Lance K."/>
            <person name="Lara M."/>
            <person name="Lee W."/>
            <person name="Lennon N."/>
            <person name="Letendre F."/>
            <person name="LeVine R."/>
            <person name="Lipovsky A."/>
            <person name="Liu X."/>
            <person name="Liu J."/>
            <person name="Liu S."/>
            <person name="Lokyitsang T."/>
            <person name="Lokyitsang Y."/>
            <person name="Lubonja R."/>
            <person name="Lui A."/>
            <person name="MacDonald P."/>
            <person name="Magnisalis V."/>
            <person name="Maru K."/>
            <person name="Matthews C."/>
            <person name="McCusker W."/>
            <person name="McDonough S."/>
            <person name="Mehta T."/>
            <person name="Meldrim J."/>
            <person name="Meneus L."/>
            <person name="Mihai O."/>
            <person name="Mihalev A."/>
            <person name="Mihova T."/>
            <person name="Mittelman R."/>
            <person name="Mlenga V."/>
            <person name="Montmayeur A."/>
            <person name="Mulrain L."/>
            <person name="Navidi A."/>
            <person name="Naylor J."/>
            <person name="Negash T."/>
            <person name="Nguyen T."/>
            <person name="Nguyen N."/>
            <person name="Nicol R."/>
            <person name="Norbu C."/>
            <person name="Norbu N."/>
            <person name="Novod N."/>
            <person name="O'Neill B."/>
            <person name="Osman S."/>
            <person name="Markiewicz E."/>
            <person name="Oyono O.L."/>
            <person name="Patti C."/>
            <person name="Phunkhang P."/>
            <person name="Pierre F."/>
            <person name="Priest M."/>
            <person name="Raghuraman S."/>
            <person name="Rege F."/>
            <person name="Reyes R."/>
            <person name="Rise C."/>
            <person name="Rogov P."/>
            <person name="Ross K."/>
            <person name="Ryan E."/>
            <person name="Settipalli S."/>
            <person name="Shea T."/>
            <person name="Sherpa N."/>
            <person name="Shi L."/>
            <person name="Shih D."/>
            <person name="Sparrow T."/>
            <person name="Spaulding J."/>
            <person name="Stalker J."/>
            <person name="Stange-Thomann N."/>
            <person name="Stavropoulos S."/>
            <person name="Stone C."/>
            <person name="Strader C."/>
            <person name="Tesfaye S."/>
            <person name="Thomson T."/>
            <person name="Thoulutsang Y."/>
            <person name="Thoulutsang D."/>
            <person name="Topham K."/>
            <person name="Topping I."/>
            <person name="Tsamla T."/>
            <person name="Vassiliev H."/>
            <person name="Vo A."/>
            <person name="Wangchuk T."/>
            <person name="Wangdi T."/>
            <person name="Weiand M."/>
            <person name="Wilkinson J."/>
            <person name="Wilson A."/>
            <person name="Yadav S."/>
            <person name="Young G."/>
            <person name="Yu Q."/>
            <person name="Zembek L."/>
            <person name="Zhong D."/>
            <person name="Zimmer A."/>
            <person name="Zwirko Z."/>
            <person name="Jaffe D.B."/>
            <person name="Alvarez P."/>
            <person name="Brockman W."/>
            <person name="Butler J."/>
            <person name="Chin C."/>
            <person name="Gnerre S."/>
            <person name="Grabherr M."/>
            <person name="Kleber M."/>
            <person name="Mauceli E."/>
            <person name="MacCallum I."/>
        </authorList>
    </citation>
    <scope>NUCLEOTIDE SEQUENCE [LARGE SCALE GENOMIC DNA]</scope>
    <source>
        <strain evidence="2">Tucson 15287-2541.00</strain>
    </source>
</reference>
<sequence>RSMSIEHASRQLRAQNSIEDSRKILPQIGYDCTSVRGCVLYDKCVLTNAGMRARHRQSTIWLMRRHVHDMVNNIAYP</sequence>
<feature type="non-terminal residue" evidence="1">
    <location>
        <position position="1"/>
    </location>
</feature>
<evidence type="ECO:0000313" key="1">
    <source>
        <dbReference type="EMBL" id="EDW04758.1"/>
    </source>
</evidence>
<dbReference type="AlphaFoldDB" id="B4K4C3"/>
<keyword evidence="2" id="KW-1185">Reference proteome</keyword>
<dbReference type="Proteomes" id="UP000001070">
    <property type="component" value="Unassembled WGS sequence"/>
</dbReference>
<accession>B4K4C3</accession>
<dbReference type="HOGENOM" id="CLU_2645029_0_0_1"/>
<dbReference type="InParanoid" id="B4K4C3"/>
<dbReference type="EMBL" id="CH931050">
    <property type="protein sequence ID" value="EDW04758.1"/>
    <property type="molecule type" value="Genomic_DNA"/>
</dbReference>
<protein>
    <submittedName>
        <fullName evidence="1">GH25301</fullName>
    </submittedName>
</protein>
<proteinExistence type="predicted"/>